<dbReference type="OrthoDB" id="9785673at2"/>
<dbReference type="InterPro" id="IPR029028">
    <property type="entry name" value="Alpha/beta_knot_MTases"/>
</dbReference>
<dbReference type="PANTHER" id="PTHR46429:SF2">
    <property type="entry name" value="TRNA_RRNA METHYLTRANSFERASE"/>
    <property type="match status" value="1"/>
</dbReference>
<dbReference type="GO" id="GO:0032259">
    <property type="term" value="P:methylation"/>
    <property type="evidence" value="ECO:0007669"/>
    <property type="project" value="UniProtKB-KW"/>
</dbReference>
<evidence type="ECO:0000256" key="1">
    <source>
        <dbReference type="ARBA" id="ARBA00022603"/>
    </source>
</evidence>
<evidence type="ECO:0000256" key="2">
    <source>
        <dbReference type="ARBA" id="ARBA00022679"/>
    </source>
</evidence>
<evidence type="ECO:0000313" key="5">
    <source>
        <dbReference type="EMBL" id="OTQ49679.1"/>
    </source>
</evidence>
<comment type="caution">
    <text evidence="5">The sequence shown here is derived from an EMBL/GenBank/DDBJ whole genome shotgun (WGS) entry which is preliminary data.</text>
</comment>
<dbReference type="SUPFAM" id="SSF75217">
    <property type="entry name" value="alpha/beta knot"/>
    <property type="match status" value="1"/>
</dbReference>
<evidence type="ECO:0000256" key="3">
    <source>
        <dbReference type="SAM" id="MobiDB-lite"/>
    </source>
</evidence>
<feature type="region of interest" description="Disordered" evidence="3">
    <location>
        <begin position="1"/>
        <end position="57"/>
    </location>
</feature>
<proteinExistence type="predicted"/>
<protein>
    <recommendedName>
        <fullName evidence="4">RNA 2-O ribose methyltransferase substrate binding domain-containing protein</fullName>
    </recommendedName>
</protein>
<evidence type="ECO:0000259" key="4">
    <source>
        <dbReference type="SMART" id="SM00967"/>
    </source>
</evidence>
<dbReference type="EMBL" id="NASK01000093">
    <property type="protein sequence ID" value="OTQ49679.1"/>
    <property type="molecule type" value="Genomic_DNA"/>
</dbReference>
<dbReference type="Gene3D" id="3.30.1330.30">
    <property type="match status" value="1"/>
</dbReference>
<dbReference type="InterPro" id="IPR001537">
    <property type="entry name" value="SpoU_MeTrfase"/>
</dbReference>
<dbReference type="SUPFAM" id="SSF55315">
    <property type="entry name" value="L30e-like"/>
    <property type="match status" value="1"/>
</dbReference>
<feature type="compositionally biased region" description="Basic and acidic residues" evidence="3">
    <location>
        <begin position="18"/>
        <end position="57"/>
    </location>
</feature>
<dbReference type="RefSeq" id="WP_086320483.1">
    <property type="nucleotide sequence ID" value="NZ_NASK01000093.1"/>
</dbReference>
<name>A0A2C9XYD1_9GAMM</name>
<dbReference type="GO" id="GO:0003723">
    <property type="term" value="F:RNA binding"/>
    <property type="evidence" value="ECO:0007669"/>
    <property type="project" value="InterPro"/>
</dbReference>
<sequence length="347" mass="39336">MNDTSEKSKPTIFYAKNSEARVKTRSAKERGGDYKNKRNNDGFHTDSKAKHDRIETFKPKKFNKTVKPAKEQFDLTDEYDSPWQKKVRDNEQVPTFGYDGYRQKKEETLVYSENSCKAVFKHRRLAIVKLFITQEMTYQFKELINWLVKQRLGYDVVSTEQITKITQTPHHGGVCLIVKKRIPLTLLDYLDEYDDQAQDCIIAVDDVNNPHNLGGLMRSAAFFGVNGVILRQTNLLDSGAAMRVAEGGIEAVESIKSDDFIASIDLLKQHGYQVIALLPCQLKSISSTELSQFKFTKKVALVIFQQINNKLINCADNIIHLQGNDNMSALNISVATGIVLSAIKYQS</sequence>
<dbReference type="AlphaFoldDB" id="A0A2C9XYD1"/>
<dbReference type="Pfam" id="PF00588">
    <property type="entry name" value="SpoU_methylase"/>
    <property type="match status" value="1"/>
</dbReference>
<organism evidence="5 6">
    <name type="scientific">Gilliamella apis</name>
    <dbReference type="NCBI Taxonomy" id="1970738"/>
    <lineage>
        <taxon>Bacteria</taxon>
        <taxon>Pseudomonadati</taxon>
        <taxon>Pseudomonadota</taxon>
        <taxon>Gammaproteobacteria</taxon>
        <taxon>Orbales</taxon>
        <taxon>Orbaceae</taxon>
        <taxon>Gilliamella</taxon>
    </lineage>
</organism>
<gene>
    <name evidence="5" type="ORF">B6D06_05825</name>
</gene>
<dbReference type="GO" id="GO:0005829">
    <property type="term" value="C:cytosol"/>
    <property type="evidence" value="ECO:0007669"/>
    <property type="project" value="TreeGrafter"/>
</dbReference>
<dbReference type="CDD" id="cd18095">
    <property type="entry name" value="SpoU-like_rRNA-MTase"/>
    <property type="match status" value="1"/>
</dbReference>
<keyword evidence="2" id="KW-0808">Transferase</keyword>
<dbReference type="Pfam" id="PF08032">
    <property type="entry name" value="SpoU_sub_bind"/>
    <property type="match status" value="1"/>
</dbReference>
<dbReference type="GO" id="GO:0008173">
    <property type="term" value="F:RNA methyltransferase activity"/>
    <property type="evidence" value="ECO:0007669"/>
    <property type="project" value="InterPro"/>
</dbReference>
<accession>A0A2C9XYD1</accession>
<dbReference type="Gene3D" id="3.40.1280.10">
    <property type="match status" value="1"/>
</dbReference>
<dbReference type="GO" id="GO:0006396">
    <property type="term" value="P:RNA processing"/>
    <property type="evidence" value="ECO:0007669"/>
    <property type="project" value="InterPro"/>
</dbReference>
<dbReference type="InterPro" id="IPR013123">
    <property type="entry name" value="SpoU_subst-bd"/>
</dbReference>
<dbReference type="SMART" id="SM00967">
    <property type="entry name" value="SpoU_sub_bind"/>
    <property type="match status" value="1"/>
</dbReference>
<evidence type="ECO:0000313" key="6">
    <source>
        <dbReference type="Proteomes" id="UP000194968"/>
    </source>
</evidence>
<feature type="domain" description="RNA 2-O ribose methyltransferase substrate binding" evidence="4">
    <location>
        <begin position="109"/>
        <end position="184"/>
    </location>
</feature>
<dbReference type="PANTHER" id="PTHR46429">
    <property type="entry name" value="23S RRNA (GUANOSINE-2'-O-)-METHYLTRANSFERASE RLMB"/>
    <property type="match status" value="1"/>
</dbReference>
<dbReference type="InterPro" id="IPR029064">
    <property type="entry name" value="Ribosomal_eL30-like_sf"/>
</dbReference>
<reference evidence="5 6" key="1">
    <citation type="submission" date="2017-03" db="EMBL/GenBank/DDBJ databases">
        <title>Comparative genomics of honeybee gut symbionts reveal geographically distinct and subgroup specific antibiotic resistance.</title>
        <authorList>
            <person name="Ludvigsen J."/>
            <person name="Porcellato D."/>
            <person name="Labee-Lund T.M."/>
            <person name="Amdam G.V."/>
            <person name="Rudi K."/>
        </authorList>
    </citation>
    <scope>NUCLEOTIDE SEQUENCE [LARGE SCALE GENOMIC DNA]</scope>
    <source>
        <strain evidence="5 6">A-4-12</strain>
    </source>
</reference>
<dbReference type="InterPro" id="IPR004441">
    <property type="entry name" value="rRNA_MeTrfase_TrmH"/>
</dbReference>
<dbReference type="Proteomes" id="UP000194968">
    <property type="component" value="Unassembled WGS sequence"/>
</dbReference>
<dbReference type="InterPro" id="IPR029026">
    <property type="entry name" value="tRNA_m1G_MTases_N"/>
</dbReference>
<keyword evidence="1" id="KW-0489">Methyltransferase</keyword>